<evidence type="ECO:0000256" key="1">
    <source>
        <dbReference type="ARBA" id="ARBA00011353"/>
    </source>
</evidence>
<gene>
    <name evidence="4" type="ORF">CTHT_0028380</name>
</gene>
<proteinExistence type="predicted"/>
<dbReference type="HOGENOM" id="CLU_253913_0_0_1"/>
<sequence length="1322" mass="147306">MANRRSHPASCQKKRGGKTRSRRSTAFMNRRDPSSSTKHRRRKTAKQPRRKPSPPPRNSSSEGEYYTVKSIIDEKIQNGKVLYKIDWDGYDPTTGLPWEPTWEPAENVNEAALIDWEQQKHQRQAAEQAWRRQVRENSGESEDGQPVLPPNWRAQRRRSFQEICDKEDDDHDDARSSKRPRQSIDSGYTSSHDGDDNEEFEWTLLKSSPKKKVDFVCELTLPPDFDRSEYRVVSLSSQSVSSSQNPTAPSTIPDSQEWLESLHTLSSATHSNTDIANTNLAEETSRTLQEALQVATIDVNLNHSISEIPSRQLEEPLHPPSPLLDPLHSDHLSPSQPEEASEEHLFNQEPAKNTFSGVFLSQPPLPSSLFADSAQSSEHSSHSFNEGLSQDTRQINSHCTTISRTGLQPAQGVSTLLDSNRGQLLSESLVILDSVGTPALLSTISHPPHLSSISAHVDIAAIASTPQRQIMEPSEQSPPQSAVELIRQIHVQVFGHDSEVSRMFDLTSPSAPLSGSEGFATTFGEGTSSEQVQQSSREHTTPSVEQPNPHMVVGVGVSPADLSHDQGHLNFDQPPQTVAPSDLTSSIDHIHSSHDDFSTGDHPIFDTGAGNNDQNSSPLERRESPEAVSEEQEQGDNQSEDQDAHVGSNEPFIVTLPMAANTRAMYLKTILENKKTMVEFGEVFAESMSQQPAQCLVTEIDRIFETLLNLCDFPAYDESLRHIGTEEIRKHAVNSNSKFSFVYEFLLGVSDLNLRVLIVSQPGRVLDYLEAVSENPELHASVCRLESSRNTKSPAEGLEIILASAIDDFSSLRNIDVVIQFDHVARTARVPPELNYDAMLPVILSLVTTYSLEHLDLRLQEIEPNLSELERKNALNLATGATLEHLQHPQRGYPEPHEAAELFANFLRSPEAGLNWDPQPLPPQFFDIWANSQRRIQEVQDDLQTDPISRKRPRESGDEVTQKRPRLIVERSSYQAVPMTDLLKKTLVNLPPDPGSPTHLIEVPVGQLERLAEKIAELESRLATQASVEDKLREHIQILESQLRSYEKTINTIQPKFMEALRDRANFEKECKAATDKANATAERLEAQKSEIETLKLKLADAQRALENHENPDLVRLAQAEKARDEALSTIEKLEKKLKSTQNELEYSRRAYQDASNAHTELNNENRQLRARITDLEKRANDNLLRIHQTHAQNEARETSRQIDELRATLENRERELDRAMQELRLLKNGRRETRQASVPRSPRTAGPGSVMSPRVPRGSSAVTTVGGAGSRGTSPAPYTVSSSDVTTAANTPIIPGMTYFPPAGASGGGGAGVGRWGHLRD</sequence>
<name>G0S7J6_CHATD</name>
<feature type="compositionally biased region" description="Basic residues" evidence="2">
    <location>
        <begin position="37"/>
        <end position="52"/>
    </location>
</feature>
<feature type="compositionally biased region" description="Polar residues" evidence="2">
    <location>
        <begin position="524"/>
        <end position="546"/>
    </location>
</feature>
<dbReference type="Pfam" id="PF00385">
    <property type="entry name" value="Chromo"/>
    <property type="match status" value="1"/>
</dbReference>
<organism evidence="5">
    <name type="scientific">Chaetomium thermophilum (strain DSM 1495 / CBS 144.50 / IMI 039719)</name>
    <name type="common">Thermochaetoides thermophila</name>
    <dbReference type="NCBI Taxonomy" id="759272"/>
    <lineage>
        <taxon>Eukaryota</taxon>
        <taxon>Fungi</taxon>
        <taxon>Dikarya</taxon>
        <taxon>Ascomycota</taxon>
        <taxon>Pezizomycotina</taxon>
        <taxon>Sordariomycetes</taxon>
        <taxon>Sordariomycetidae</taxon>
        <taxon>Sordariales</taxon>
        <taxon>Chaetomiaceae</taxon>
        <taxon>Thermochaetoides</taxon>
    </lineage>
</organism>
<dbReference type="CDD" id="cd00024">
    <property type="entry name" value="CD_CSD"/>
    <property type="match status" value="1"/>
</dbReference>
<dbReference type="SUPFAM" id="SSF54160">
    <property type="entry name" value="Chromo domain-like"/>
    <property type="match status" value="1"/>
</dbReference>
<evidence type="ECO:0000313" key="5">
    <source>
        <dbReference type="Proteomes" id="UP000008066"/>
    </source>
</evidence>
<feature type="compositionally biased region" description="Basic and acidic residues" evidence="2">
    <location>
        <begin position="1225"/>
        <end position="1235"/>
    </location>
</feature>
<dbReference type="GO" id="GO:0000793">
    <property type="term" value="C:condensed chromosome"/>
    <property type="evidence" value="ECO:0007669"/>
    <property type="project" value="TreeGrafter"/>
</dbReference>
<feature type="compositionally biased region" description="Gly residues" evidence="2">
    <location>
        <begin position="1306"/>
        <end position="1316"/>
    </location>
</feature>
<feature type="region of interest" description="Disordered" evidence="2">
    <location>
        <begin position="1225"/>
        <end position="1284"/>
    </location>
</feature>
<feature type="region of interest" description="Disordered" evidence="2">
    <location>
        <begin position="506"/>
        <end position="645"/>
    </location>
</feature>
<feature type="region of interest" description="Disordered" evidence="2">
    <location>
        <begin position="369"/>
        <end position="389"/>
    </location>
</feature>
<accession>G0S7J6</accession>
<feature type="compositionally biased region" description="Basic residues" evidence="2">
    <location>
        <begin position="1"/>
        <end position="23"/>
    </location>
</feature>
<dbReference type="Proteomes" id="UP000008066">
    <property type="component" value="Unassembled WGS sequence"/>
</dbReference>
<evidence type="ECO:0000313" key="4">
    <source>
        <dbReference type="EMBL" id="EGS20998.1"/>
    </source>
</evidence>
<feature type="compositionally biased region" description="Basic and acidic residues" evidence="2">
    <location>
        <begin position="129"/>
        <end position="138"/>
    </location>
</feature>
<dbReference type="RefSeq" id="XP_006693294.1">
    <property type="nucleotide sequence ID" value="XM_006693231.1"/>
</dbReference>
<feature type="compositionally biased region" description="Acidic residues" evidence="2">
    <location>
        <begin position="628"/>
        <end position="641"/>
    </location>
</feature>
<dbReference type="Gene3D" id="3.40.50.12360">
    <property type="match status" value="1"/>
</dbReference>
<reference evidence="4 5" key="1">
    <citation type="journal article" date="2011" name="Cell">
        <title>Insight into structure and assembly of the nuclear pore complex by utilizing the genome of a eukaryotic thermophile.</title>
        <authorList>
            <person name="Amlacher S."/>
            <person name="Sarges P."/>
            <person name="Flemming D."/>
            <person name="van Noort V."/>
            <person name="Kunze R."/>
            <person name="Devos D.P."/>
            <person name="Arumugam M."/>
            <person name="Bork P."/>
            <person name="Hurt E."/>
        </authorList>
    </citation>
    <scope>NUCLEOTIDE SEQUENCE [LARGE SCALE GENOMIC DNA]</scope>
    <source>
        <strain evidence="5">DSM 1495 / CBS 144.50 / IMI 039719</strain>
    </source>
</reference>
<dbReference type="InterPro" id="IPR023780">
    <property type="entry name" value="Chromo_domain"/>
</dbReference>
<dbReference type="KEGG" id="cthr:CTHT_0028380"/>
<feature type="domain" description="Chromo" evidence="3">
    <location>
        <begin position="66"/>
        <end position="129"/>
    </location>
</feature>
<comment type="subunit">
    <text evidence="1">Component of the NuA4 histone acetyltransferase complex.</text>
</comment>
<dbReference type="InterPro" id="IPR016197">
    <property type="entry name" value="Chromo-like_dom_sf"/>
</dbReference>
<feature type="region of interest" description="Disordered" evidence="2">
    <location>
        <begin position="1"/>
        <end position="65"/>
    </location>
</feature>
<dbReference type="Gene3D" id="2.40.50.40">
    <property type="match status" value="1"/>
</dbReference>
<dbReference type="eggNOG" id="ENOG502S6DU">
    <property type="taxonomic scope" value="Eukaryota"/>
</dbReference>
<keyword evidence="5" id="KW-1185">Reference proteome</keyword>
<dbReference type="EMBL" id="GL988041">
    <property type="protein sequence ID" value="EGS20998.1"/>
    <property type="molecule type" value="Genomic_DNA"/>
</dbReference>
<feature type="compositionally biased region" description="Polar residues" evidence="2">
    <location>
        <begin position="609"/>
        <end position="618"/>
    </location>
</feature>
<dbReference type="GO" id="GO:0006338">
    <property type="term" value="P:chromatin remodeling"/>
    <property type="evidence" value="ECO:0007669"/>
    <property type="project" value="UniProtKB-ARBA"/>
</dbReference>
<dbReference type="PROSITE" id="PS50013">
    <property type="entry name" value="CHROMO_2"/>
    <property type="match status" value="1"/>
</dbReference>
<feature type="region of interest" description="Disordered" evidence="2">
    <location>
        <begin position="940"/>
        <end position="962"/>
    </location>
</feature>
<dbReference type="PANTHER" id="PTHR43941">
    <property type="entry name" value="STRUCTURAL MAINTENANCE OF CHROMOSOMES PROTEIN 2"/>
    <property type="match status" value="1"/>
</dbReference>
<dbReference type="GO" id="GO:0000785">
    <property type="term" value="C:chromatin"/>
    <property type="evidence" value="ECO:0007669"/>
    <property type="project" value="TreeGrafter"/>
</dbReference>
<feature type="compositionally biased region" description="Basic and acidic residues" evidence="2">
    <location>
        <begin position="588"/>
        <end position="599"/>
    </location>
</feature>
<protein>
    <recommendedName>
        <fullName evidence="3">Chromo domain-containing protein</fullName>
    </recommendedName>
</protein>
<dbReference type="InterPro" id="IPR000953">
    <property type="entry name" value="Chromo/chromo_shadow_dom"/>
</dbReference>
<dbReference type="GO" id="GO:0003682">
    <property type="term" value="F:chromatin binding"/>
    <property type="evidence" value="ECO:0007669"/>
    <property type="project" value="TreeGrafter"/>
</dbReference>
<feature type="region of interest" description="Disordered" evidence="2">
    <location>
        <begin position="116"/>
        <end position="197"/>
    </location>
</feature>
<evidence type="ECO:0000256" key="2">
    <source>
        <dbReference type="SAM" id="MobiDB-lite"/>
    </source>
</evidence>
<evidence type="ECO:0000259" key="3">
    <source>
        <dbReference type="PROSITE" id="PS50013"/>
    </source>
</evidence>
<dbReference type="InterPro" id="IPR038609">
    <property type="entry name" value="HDA1_su2/3_sf"/>
</dbReference>
<dbReference type="OrthoDB" id="3647690at2759"/>
<dbReference type="PANTHER" id="PTHR43941:SF1">
    <property type="entry name" value="STRUCTURAL MAINTENANCE OF CHROMOSOMES PROTEIN 2"/>
    <property type="match status" value="1"/>
</dbReference>
<dbReference type="SUPFAM" id="SSF57997">
    <property type="entry name" value="Tropomyosin"/>
    <property type="match status" value="1"/>
</dbReference>
<dbReference type="GeneID" id="18256876"/>
<dbReference type="GO" id="GO:0007076">
    <property type="term" value="P:mitotic chromosome condensation"/>
    <property type="evidence" value="ECO:0007669"/>
    <property type="project" value="TreeGrafter"/>
</dbReference>
<feature type="region of interest" description="Disordered" evidence="2">
    <location>
        <begin position="313"/>
        <end position="344"/>
    </location>
</feature>
<dbReference type="GO" id="GO:0000796">
    <property type="term" value="C:condensin complex"/>
    <property type="evidence" value="ECO:0007669"/>
    <property type="project" value="TreeGrafter"/>
</dbReference>
<feature type="region of interest" description="Disordered" evidence="2">
    <location>
        <begin position="1303"/>
        <end position="1322"/>
    </location>
</feature>
<dbReference type="OMA" id="TTHSIEH"/>
<feature type="compositionally biased region" description="Polar residues" evidence="2">
    <location>
        <begin position="573"/>
        <end position="584"/>
    </location>
</feature>